<evidence type="ECO:0000256" key="1">
    <source>
        <dbReference type="SAM" id="SignalP"/>
    </source>
</evidence>
<gene>
    <name evidence="3" type="ORF">DYB32_005497</name>
    <name evidence="2" type="ORF">H310_05610</name>
</gene>
<protein>
    <recommendedName>
        <fullName evidence="5">Secreted protein</fullName>
    </recommendedName>
</protein>
<dbReference type="EMBL" id="KI913960">
    <property type="protein sequence ID" value="ETW03204.1"/>
    <property type="molecule type" value="Genomic_DNA"/>
</dbReference>
<accession>A0A024UAA4</accession>
<dbReference type="EMBL" id="QUSY01000489">
    <property type="protein sequence ID" value="RHY29038.1"/>
    <property type="molecule type" value="Genomic_DNA"/>
</dbReference>
<dbReference type="VEuPathDB" id="FungiDB:H310_05610"/>
<sequence length="440" mass="47559">MLSTITSVLGLTAAAALAADPVTWSMKPVNSIQARVQAFAPVYDNGPGHNAFVADFVKDAITFQDRYRVSMDTINTASVEGALMYLQAEGIDYAVNQPCYRKNNMSYIWFYNITIVQPNAMLAEFQDSQMPEYGPFVAMDNGICTPINAATPVPAECKEIDGVDSYPKLGPFIGGEPRKDDPRAPYDENIWFSFPNSCYLSPFGKKTDACRKVQSGGLCPRGTKPNGINCTYSFEVMGYVSIDDLVGITAMPYGTSGRNYSSFVEFCKDGKVEYDTRDLNNSIPFWRDSFNRTANQERSNALMAFYNQVAKKPNSLMTPLPTVKELSDANPPCYLNSKKCYDAQFGCRRKLLAQVCEVCTSDAAGCVKKPANAAAFPTLPKAERKVPDTALVTNTTGAFGKNATSAPGKPTVPGAPSVTSAAGAFHIVSVGAAALAAMLL</sequence>
<dbReference type="PANTHER" id="PTHR33946">
    <property type="match status" value="1"/>
</dbReference>
<keyword evidence="1" id="KW-0732">Signal</keyword>
<dbReference type="Proteomes" id="UP000285060">
    <property type="component" value="Unassembled WGS sequence"/>
</dbReference>
<name>A0A024UAA4_9STRA</name>
<evidence type="ECO:0008006" key="5">
    <source>
        <dbReference type="Google" id="ProtNLM"/>
    </source>
</evidence>
<dbReference type="eggNOG" id="ENOG502SHBI">
    <property type="taxonomic scope" value="Eukaryota"/>
</dbReference>
<dbReference type="STRING" id="157072.A0A024UAA4"/>
<dbReference type="OrthoDB" id="64132at2759"/>
<organism evidence="2">
    <name type="scientific">Aphanomyces invadans</name>
    <dbReference type="NCBI Taxonomy" id="157072"/>
    <lineage>
        <taxon>Eukaryota</taxon>
        <taxon>Sar</taxon>
        <taxon>Stramenopiles</taxon>
        <taxon>Oomycota</taxon>
        <taxon>Saprolegniomycetes</taxon>
        <taxon>Saprolegniales</taxon>
        <taxon>Verrucalvaceae</taxon>
        <taxon>Aphanomyces</taxon>
    </lineage>
</organism>
<feature type="chain" id="PRO_5038206451" description="Secreted protein" evidence="1">
    <location>
        <begin position="19"/>
        <end position="440"/>
    </location>
</feature>
<feature type="signal peptide" evidence="1">
    <location>
        <begin position="1"/>
        <end position="18"/>
    </location>
</feature>
<dbReference type="GeneID" id="20082660"/>
<evidence type="ECO:0000313" key="4">
    <source>
        <dbReference type="Proteomes" id="UP000285060"/>
    </source>
</evidence>
<proteinExistence type="predicted"/>
<evidence type="ECO:0000313" key="3">
    <source>
        <dbReference type="EMBL" id="RHY29038.1"/>
    </source>
</evidence>
<reference evidence="2" key="1">
    <citation type="submission" date="2013-12" db="EMBL/GenBank/DDBJ databases">
        <title>The Genome Sequence of Aphanomyces invadans NJM9701.</title>
        <authorList>
            <consortium name="The Broad Institute Genomics Platform"/>
            <person name="Russ C."/>
            <person name="Tyler B."/>
            <person name="van West P."/>
            <person name="Dieguez-Uribeondo J."/>
            <person name="Young S.K."/>
            <person name="Zeng Q."/>
            <person name="Gargeya S."/>
            <person name="Fitzgerald M."/>
            <person name="Abouelleil A."/>
            <person name="Alvarado L."/>
            <person name="Chapman S.B."/>
            <person name="Gainer-Dewar J."/>
            <person name="Goldberg J."/>
            <person name="Griggs A."/>
            <person name="Gujja S."/>
            <person name="Hansen M."/>
            <person name="Howarth C."/>
            <person name="Imamovic A."/>
            <person name="Ireland A."/>
            <person name="Larimer J."/>
            <person name="McCowan C."/>
            <person name="Murphy C."/>
            <person name="Pearson M."/>
            <person name="Poon T.W."/>
            <person name="Priest M."/>
            <person name="Roberts A."/>
            <person name="Saif S."/>
            <person name="Shea T."/>
            <person name="Sykes S."/>
            <person name="Wortman J."/>
            <person name="Nusbaum C."/>
            <person name="Birren B."/>
        </authorList>
    </citation>
    <scope>NUCLEOTIDE SEQUENCE [LARGE SCALE GENOMIC DNA]</scope>
    <source>
        <strain evidence="2">NJM9701</strain>
    </source>
</reference>
<evidence type="ECO:0000313" key="2">
    <source>
        <dbReference type="EMBL" id="ETW03204.1"/>
    </source>
</evidence>
<reference evidence="3 4" key="2">
    <citation type="submission" date="2018-08" db="EMBL/GenBank/DDBJ databases">
        <title>Aphanomyces genome sequencing and annotation.</title>
        <authorList>
            <person name="Minardi D."/>
            <person name="Oidtmann B."/>
            <person name="Van Der Giezen M."/>
            <person name="Studholme D.J."/>
        </authorList>
    </citation>
    <scope>NUCLEOTIDE SEQUENCE [LARGE SCALE GENOMIC DNA]</scope>
    <source>
        <strain evidence="3 4">NJM0002</strain>
    </source>
</reference>
<keyword evidence="4" id="KW-1185">Reference proteome</keyword>
<dbReference type="PANTHER" id="PTHR33946:SF4">
    <property type="entry name" value="COAGULATION FACTOR XI"/>
    <property type="match status" value="1"/>
</dbReference>
<dbReference type="AlphaFoldDB" id="A0A024UAA4"/>
<dbReference type="RefSeq" id="XP_008868588.1">
    <property type="nucleotide sequence ID" value="XM_008870366.1"/>
</dbReference>